<dbReference type="InterPro" id="IPR036366">
    <property type="entry name" value="PGBDSf"/>
</dbReference>
<dbReference type="Gene3D" id="1.10.101.10">
    <property type="entry name" value="PGBD-like superfamily/PGBD"/>
    <property type="match status" value="1"/>
</dbReference>
<dbReference type="SUPFAM" id="SSF52129">
    <property type="entry name" value="Caspase-like"/>
    <property type="match status" value="1"/>
</dbReference>
<dbReference type="Pfam" id="PF00059">
    <property type="entry name" value="Lectin_C"/>
    <property type="match status" value="1"/>
</dbReference>
<dbReference type="SUPFAM" id="SSF56436">
    <property type="entry name" value="C-type lectin-like"/>
    <property type="match status" value="1"/>
</dbReference>
<dbReference type="AlphaFoldDB" id="A0A7W8X8E4"/>
<dbReference type="InterPro" id="IPR052039">
    <property type="entry name" value="Caspase-related_regulators"/>
</dbReference>
<accession>A0A7W8X8E4</accession>
<evidence type="ECO:0000313" key="3">
    <source>
        <dbReference type="EMBL" id="MBB5537230.1"/>
    </source>
</evidence>
<dbReference type="InterPro" id="IPR029030">
    <property type="entry name" value="Caspase-like_dom_sf"/>
</dbReference>
<feature type="domain" description="Caspase family p20" evidence="2">
    <location>
        <begin position="28"/>
        <end position="157"/>
    </location>
</feature>
<dbReference type="Proteomes" id="UP000585507">
    <property type="component" value="Unassembled WGS sequence"/>
</dbReference>
<evidence type="ECO:0000313" key="4">
    <source>
        <dbReference type="Proteomes" id="UP000585507"/>
    </source>
</evidence>
<name>A0A7W8X8E4_9HYPH</name>
<dbReference type="GO" id="GO:0004197">
    <property type="term" value="F:cysteine-type endopeptidase activity"/>
    <property type="evidence" value="ECO:0007669"/>
    <property type="project" value="InterPro"/>
</dbReference>
<evidence type="ECO:0000259" key="1">
    <source>
        <dbReference type="PROSITE" id="PS50041"/>
    </source>
</evidence>
<dbReference type="SUPFAM" id="SSF47090">
    <property type="entry name" value="PGBD-like"/>
    <property type="match status" value="1"/>
</dbReference>
<dbReference type="PANTHER" id="PTHR22576:SF37">
    <property type="entry name" value="MUCOSA-ASSOCIATED LYMPHOID TISSUE LYMPHOMA TRANSLOCATION PROTEIN 1"/>
    <property type="match status" value="1"/>
</dbReference>
<dbReference type="PROSITE" id="PS50041">
    <property type="entry name" value="C_TYPE_LECTIN_2"/>
    <property type="match status" value="1"/>
</dbReference>
<dbReference type="RefSeq" id="WP_051108442.1">
    <property type="nucleotide sequence ID" value="NZ_JACHBK010000009.1"/>
</dbReference>
<dbReference type="InterPro" id="IPR001304">
    <property type="entry name" value="C-type_lectin-like"/>
</dbReference>
<gene>
    <name evidence="3" type="ORF">GGD55_003946</name>
</gene>
<proteinExistence type="predicted"/>
<dbReference type="SMART" id="SM00034">
    <property type="entry name" value="CLECT"/>
    <property type="match status" value="1"/>
</dbReference>
<sequence length="600" mass="65522">MQEIAKRLLVALAIVLFAGVSASHSADGRRLALVIGSSAYEAAGNLPNAVSDARQFGAFLSGQGFDTDIVTDADRREMADAVSRFARKIGAEDTALFYFAGHGMQLRGENYLVGTDARLANEFDVAAETLALTDVIGAIEKKAKVALFFLDACRNNPLADRLNQEIEGATRSIATRGLAPVETESAGTMVAFAAAPGQVALDGRGKNSPFTTALIGHLAGPGLEIGTAFKRVIRDVRKATDGKQSPQILSSLSLEFYFNTALPEVEQAPVATPTIDPKTIEIEADFRKALRINTPRIWTFFLAKHRSGDQATIARQMLSQMQPKASTSLFPTPEQGENELSLNRVQRSEIQLALAAKGFGAGNADGVFGAQTRRAIAEYQKSAGISDTGYFNERTARALGLNLLKVEDGLYSAAVARQYMPKDFAGLETDARVWKAIDCDPWQEKVYGSFEGHIYLVMYAQHTTRKSAALAAKRCGGYLATVTSEAENNFIASLFNKDSRLFDSGYDASTNTSYKMGPWIGLIQDPAGREPRGGWQWESREPMSYTRWYKDMPNENKPGDDYAMFYAHRRGKADLGAVYVDTWDDMGETNSTNSFVIEFE</sequence>
<dbReference type="Gene3D" id="3.40.50.1460">
    <property type="match status" value="1"/>
</dbReference>
<protein>
    <submittedName>
        <fullName evidence="3">Peptidoglycan hydrolase-like protein with peptidoglycan-binding domain</fullName>
    </submittedName>
</protein>
<dbReference type="InterPro" id="IPR016187">
    <property type="entry name" value="CTDL_fold"/>
</dbReference>
<reference evidence="3 4" key="1">
    <citation type="submission" date="2020-08" db="EMBL/GenBank/DDBJ databases">
        <title>Genomic Encyclopedia of Type Strains, Phase IV (KMG-V): Genome sequencing to study the core and pangenomes of soil and plant-associated prokaryotes.</title>
        <authorList>
            <person name="Whitman W."/>
        </authorList>
    </citation>
    <scope>NUCLEOTIDE SEQUENCE [LARGE SCALE GENOMIC DNA]</scope>
    <source>
        <strain evidence="3 4">SEMIA 4084</strain>
    </source>
</reference>
<comment type="caution">
    <text evidence="3">The sequence shown here is derived from an EMBL/GenBank/DDBJ whole genome shotgun (WGS) entry which is preliminary data.</text>
</comment>
<dbReference type="GO" id="GO:0006508">
    <property type="term" value="P:proteolysis"/>
    <property type="evidence" value="ECO:0007669"/>
    <property type="project" value="InterPro"/>
</dbReference>
<keyword evidence="3" id="KW-0378">Hydrolase</keyword>
<organism evidence="3 4">
    <name type="scientific">Rhizobium giardinii</name>
    <dbReference type="NCBI Taxonomy" id="56731"/>
    <lineage>
        <taxon>Bacteria</taxon>
        <taxon>Pseudomonadati</taxon>
        <taxon>Pseudomonadota</taxon>
        <taxon>Alphaproteobacteria</taxon>
        <taxon>Hyphomicrobiales</taxon>
        <taxon>Rhizobiaceae</taxon>
        <taxon>Rhizobium/Agrobacterium group</taxon>
        <taxon>Rhizobium</taxon>
    </lineage>
</organism>
<dbReference type="PROSITE" id="PS50208">
    <property type="entry name" value="CASPASE_P20"/>
    <property type="match status" value="1"/>
</dbReference>
<dbReference type="InterPro" id="IPR002477">
    <property type="entry name" value="Peptidoglycan-bd-like"/>
</dbReference>
<dbReference type="InterPro" id="IPR001309">
    <property type="entry name" value="Pept_C14_p20"/>
</dbReference>
<evidence type="ECO:0000259" key="2">
    <source>
        <dbReference type="PROSITE" id="PS50208"/>
    </source>
</evidence>
<keyword evidence="4" id="KW-1185">Reference proteome</keyword>
<feature type="domain" description="C-type lectin" evidence="1">
    <location>
        <begin position="450"/>
        <end position="585"/>
    </location>
</feature>
<dbReference type="InterPro" id="IPR011600">
    <property type="entry name" value="Pept_C14_caspase"/>
</dbReference>
<dbReference type="PANTHER" id="PTHR22576">
    <property type="entry name" value="MUCOSA ASSOCIATED LYMPHOID TISSUE LYMPHOMA TRANSLOCATION PROTEIN 1/PARACASPASE"/>
    <property type="match status" value="1"/>
</dbReference>
<dbReference type="Pfam" id="PF01471">
    <property type="entry name" value="PG_binding_1"/>
    <property type="match status" value="1"/>
</dbReference>
<dbReference type="InterPro" id="IPR036365">
    <property type="entry name" value="PGBD-like_sf"/>
</dbReference>
<dbReference type="Pfam" id="PF00656">
    <property type="entry name" value="Peptidase_C14"/>
    <property type="match status" value="1"/>
</dbReference>
<dbReference type="InterPro" id="IPR016186">
    <property type="entry name" value="C-type_lectin-like/link_sf"/>
</dbReference>
<dbReference type="Gene3D" id="3.10.100.10">
    <property type="entry name" value="Mannose-Binding Protein A, subunit A"/>
    <property type="match status" value="1"/>
</dbReference>
<dbReference type="EMBL" id="JACHBK010000009">
    <property type="protein sequence ID" value="MBB5537230.1"/>
    <property type="molecule type" value="Genomic_DNA"/>
</dbReference>